<accession>A0ACC0EW07</accession>
<reference evidence="2" key="2">
    <citation type="journal article" date="2018" name="Mol. Plant Microbe Interact.">
        <title>Genome sequence resources for the wheat stripe rust pathogen (Puccinia striiformis f. sp. tritici) and the barley stripe rust pathogen (Puccinia striiformis f. sp. hordei).</title>
        <authorList>
            <person name="Xia C."/>
            <person name="Wang M."/>
            <person name="Yin C."/>
            <person name="Cornejo O.E."/>
            <person name="Hulbert S.H."/>
            <person name="Chen X."/>
        </authorList>
    </citation>
    <scope>NUCLEOTIDE SEQUENCE [LARGE SCALE GENOMIC DNA]</scope>
    <source>
        <strain evidence="2">93-210</strain>
    </source>
</reference>
<reference evidence="2" key="1">
    <citation type="journal article" date="2018" name="BMC Genomics">
        <title>Genomic insights into host adaptation between the wheat stripe rust pathogen (Puccinia striiformis f. sp. tritici) and the barley stripe rust pathogen (Puccinia striiformis f. sp. hordei).</title>
        <authorList>
            <person name="Xia C."/>
            <person name="Wang M."/>
            <person name="Yin C."/>
            <person name="Cornejo O.E."/>
            <person name="Hulbert S.H."/>
            <person name="Chen X."/>
        </authorList>
    </citation>
    <scope>NUCLEOTIDE SEQUENCE [LARGE SCALE GENOMIC DNA]</scope>
    <source>
        <strain evidence="2">93-210</strain>
    </source>
</reference>
<name>A0ACC0EW07_9BASI</name>
<comment type="caution">
    <text evidence="1">The sequence shown here is derived from an EMBL/GenBank/DDBJ whole genome shotgun (WGS) entry which is preliminary data.</text>
</comment>
<reference evidence="1 2" key="3">
    <citation type="journal article" date="2022" name="Microbiol. Spectr.">
        <title>Folding features and dynamics of 3D genome architecture in plant fungal pathogens.</title>
        <authorList>
            <person name="Xia C."/>
        </authorList>
    </citation>
    <scope>NUCLEOTIDE SEQUENCE [LARGE SCALE GENOMIC DNA]</scope>
    <source>
        <strain evidence="1 2">93-210</strain>
    </source>
</reference>
<organism evidence="1 2">
    <name type="scientific">Puccinia striiformis f. sp. tritici</name>
    <dbReference type="NCBI Taxonomy" id="168172"/>
    <lineage>
        <taxon>Eukaryota</taxon>
        <taxon>Fungi</taxon>
        <taxon>Dikarya</taxon>
        <taxon>Basidiomycota</taxon>
        <taxon>Pucciniomycotina</taxon>
        <taxon>Pucciniomycetes</taxon>
        <taxon>Pucciniales</taxon>
        <taxon>Pucciniaceae</taxon>
        <taxon>Puccinia</taxon>
    </lineage>
</organism>
<dbReference type="EMBL" id="CM045867">
    <property type="protein sequence ID" value="KAI7959570.1"/>
    <property type="molecule type" value="Genomic_DNA"/>
</dbReference>
<dbReference type="Proteomes" id="UP001060170">
    <property type="component" value="Chromosome 3"/>
</dbReference>
<keyword evidence="2" id="KW-1185">Reference proteome</keyword>
<evidence type="ECO:0000313" key="2">
    <source>
        <dbReference type="Proteomes" id="UP001060170"/>
    </source>
</evidence>
<sequence>MLVCKAQASYLNDCSAGNDSTLSKWTAVQSEISGIELTLVGDWDFPSVVLQAPADVDRQHYELSVNQQLNHNKSPAGFGNVAEIIQYAMGKLKSTANNLLHWGR</sequence>
<proteinExistence type="predicted"/>
<evidence type="ECO:0000313" key="1">
    <source>
        <dbReference type="EMBL" id="KAI7959570.1"/>
    </source>
</evidence>
<protein>
    <submittedName>
        <fullName evidence="1">Uncharacterized protein</fullName>
    </submittedName>
</protein>
<gene>
    <name evidence="1" type="ORF">MJO28_003361</name>
</gene>